<dbReference type="InterPro" id="IPR000600">
    <property type="entry name" value="ROK"/>
</dbReference>
<evidence type="ECO:0000256" key="1">
    <source>
        <dbReference type="ARBA" id="ARBA00002486"/>
    </source>
</evidence>
<protein>
    <submittedName>
        <fullName evidence="4">N-acetylglucosamine repressor</fullName>
    </submittedName>
</protein>
<dbReference type="InterPro" id="IPR036390">
    <property type="entry name" value="WH_DNA-bd_sf"/>
</dbReference>
<dbReference type="InterPro" id="IPR043129">
    <property type="entry name" value="ATPase_NBD"/>
</dbReference>
<evidence type="ECO:0000313" key="4">
    <source>
        <dbReference type="EMBL" id="QBE96911.1"/>
    </source>
</evidence>
<dbReference type="AlphaFoldDB" id="A0A4P6LWK9"/>
<evidence type="ECO:0000313" key="5">
    <source>
        <dbReference type="Proteomes" id="UP000289794"/>
    </source>
</evidence>
<dbReference type="EMBL" id="CP035945">
    <property type="protein sequence ID" value="QBE96911.1"/>
    <property type="molecule type" value="Genomic_DNA"/>
</dbReference>
<dbReference type="InterPro" id="IPR049874">
    <property type="entry name" value="ROK_cs"/>
</dbReference>
<comment type="function">
    <text evidence="1">Transcriptional repressor of xylose-utilizing enzymes.</text>
</comment>
<keyword evidence="3" id="KW-0859">Xylose metabolism</keyword>
<dbReference type="PROSITE" id="PS01125">
    <property type="entry name" value="ROK"/>
    <property type="match status" value="1"/>
</dbReference>
<dbReference type="PANTHER" id="PTHR18964">
    <property type="entry name" value="ROK (REPRESSOR, ORF, KINASE) FAMILY"/>
    <property type="match status" value="1"/>
</dbReference>
<dbReference type="Pfam" id="PF00480">
    <property type="entry name" value="ROK"/>
    <property type="match status" value="1"/>
</dbReference>
<accession>A0A4P6LWK9</accession>
<reference evidence="4 5" key="1">
    <citation type="submission" date="2019-01" db="EMBL/GenBank/DDBJ databases">
        <title>PMF-metabolizing Aryl O-demethylase.</title>
        <authorList>
            <person name="Kim M."/>
        </authorList>
    </citation>
    <scope>NUCLEOTIDE SEQUENCE [LARGE SCALE GENOMIC DNA]</scope>
    <source>
        <strain evidence="4 5">PMF1</strain>
    </source>
</reference>
<organism evidence="4 5">
    <name type="scientific">Blautia producta</name>
    <dbReference type="NCBI Taxonomy" id="33035"/>
    <lineage>
        <taxon>Bacteria</taxon>
        <taxon>Bacillati</taxon>
        <taxon>Bacillota</taxon>
        <taxon>Clostridia</taxon>
        <taxon>Lachnospirales</taxon>
        <taxon>Lachnospiraceae</taxon>
        <taxon>Blautia</taxon>
    </lineage>
</organism>
<gene>
    <name evidence="4" type="primary">nagC_6</name>
    <name evidence="4" type="ORF">PMF13cell1_02458</name>
</gene>
<dbReference type="GO" id="GO:0042732">
    <property type="term" value="P:D-xylose metabolic process"/>
    <property type="evidence" value="ECO:0007669"/>
    <property type="project" value="UniProtKB-KW"/>
</dbReference>
<sequence length="404" mass="44402">MSYNKAMLAQLNKKIVLEMIRTQGPINKAEIARKAELSIPTVMKITEEFERENLVKTIGKGESTGGKRPDLLEFVSNAYYITGIDIGRHYVKIVIIDMAAVIMSKECFPTTEEDIKQPEQFLEKIAERVEALIIKSGISKGRFMGIGIGMPGILDYARGDVIFSPDFNWVNVPLMEIFRNRLPFYKIFLENANRALALGEYIYGAAKNADYILCINLGYGIGAAIIESGQLLYGKSGTCGEFGHMIMEPDGPLCDCGNQGCLEALASGNAIAKRMEREIMEGKQTLVSRAAVKQGKIEAEMVFEAARAGDILSRKIIDEAMEYVGIAIASSINLLDPDMIILAGGLTKSKDLFLDQLQRTVEKYKMKYSGKNVSIKTGTLGEYATAIGAAAMLIRLFIENGGEL</sequence>
<dbReference type="PANTHER" id="PTHR18964:SF149">
    <property type="entry name" value="BIFUNCTIONAL UDP-N-ACETYLGLUCOSAMINE 2-EPIMERASE_N-ACETYLMANNOSAMINE KINASE"/>
    <property type="match status" value="1"/>
</dbReference>
<dbReference type="Proteomes" id="UP000289794">
    <property type="component" value="Chromosome"/>
</dbReference>
<dbReference type="KEGG" id="bpro:PMF13cell1_02458"/>
<dbReference type="Gene3D" id="3.30.420.40">
    <property type="match status" value="2"/>
</dbReference>
<dbReference type="SUPFAM" id="SSF46785">
    <property type="entry name" value="Winged helix' DNA-binding domain"/>
    <property type="match status" value="1"/>
</dbReference>
<proteinExistence type="inferred from homology"/>
<keyword evidence="3" id="KW-0119">Carbohydrate metabolism</keyword>
<name>A0A4P6LWK9_9FIRM</name>
<evidence type="ECO:0000256" key="2">
    <source>
        <dbReference type="ARBA" id="ARBA00006479"/>
    </source>
</evidence>
<dbReference type="InterPro" id="IPR036388">
    <property type="entry name" value="WH-like_DNA-bd_sf"/>
</dbReference>
<evidence type="ECO:0000256" key="3">
    <source>
        <dbReference type="ARBA" id="ARBA00022629"/>
    </source>
</evidence>
<dbReference type="RefSeq" id="WP_243126102.1">
    <property type="nucleotide sequence ID" value="NZ_CP035945.1"/>
</dbReference>
<dbReference type="SUPFAM" id="SSF53067">
    <property type="entry name" value="Actin-like ATPase domain"/>
    <property type="match status" value="1"/>
</dbReference>
<dbReference type="Gene3D" id="1.10.10.10">
    <property type="entry name" value="Winged helix-like DNA-binding domain superfamily/Winged helix DNA-binding domain"/>
    <property type="match status" value="1"/>
</dbReference>
<comment type="similarity">
    <text evidence="2">Belongs to the ROK (NagC/XylR) family.</text>
</comment>